<reference evidence="1" key="1">
    <citation type="submission" date="2018-05" db="EMBL/GenBank/DDBJ databases">
        <title>Draft genome of Mucuna pruriens seed.</title>
        <authorList>
            <person name="Nnadi N.E."/>
            <person name="Vos R."/>
            <person name="Hasami M.H."/>
            <person name="Devisetty U.K."/>
            <person name="Aguiy J.C."/>
        </authorList>
    </citation>
    <scope>NUCLEOTIDE SEQUENCE [LARGE SCALE GENOMIC DNA]</scope>
    <source>
        <strain evidence="1">JCA_2017</strain>
    </source>
</reference>
<evidence type="ECO:0000313" key="2">
    <source>
        <dbReference type="Proteomes" id="UP000257109"/>
    </source>
</evidence>
<keyword evidence="2" id="KW-1185">Reference proteome</keyword>
<dbReference type="Proteomes" id="UP000257109">
    <property type="component" value="Unassembled WGS sequence"/>
</dbReference>
<evidence type="ECO:0000313" key="1">
    <source>
        <dbReference type="EMBL" id="RDX90154.1"/>
    </source>
</evidence>
<comment type="caution">
    <text evidence="1">The sequence shown here is derived from an EMBL/GenBank/DDBJ whole genome shotgun (WGS) entry which is preliminary data.</text>
</comment>
<protein>
    <submittedName>
        <fullName evidence="1">Uncharacterized protein</fullName>
    </submittedName>
</protein>
<accession>A0A371GHX8</accession>
<dbReference type="AlphaFoldDB" id="A0A371GHX8"/>
<dbReference type="EMBL" id="QJKJ01005473">
    <property type="protein sequence ID" value="RDX90154.1"/>
    <property type="molecule type" value="Genomic_DNA"/>
</dbReference>
<sequence length="77" mass="8696">CMTRSSINILYELDPEIDGTLLRLRKVRSTVVSNSGSYNYDNSAFTTNNSEFFEYSSSDINLDFNFGVKPEPTENNG</sequence>
<proteinExistence type="predicted"/>
<gene>
    <name evidence="1" type="ORF">CR513_28014</name>
</gene>
<name>A0A371GHX8_MUCPR</name>
<feature type="non-terminal residue" evidence="1">
    <location>
        <position position="1"/>
    </location>
</feature>
<organism evidence="1 2">
    <name type="scientific">Mucuna pruriens</name>
    <name type="common">Velvet bean</name>
    <name type="synonym">Dolichos pruriens</name>
    <dbReference type="NCBI Taxonomy" id="157652"/>
    <lineage>
        <taxon>Eukaryota</taxon>
        <taxon>Viridiplantae</taxon>
        <taxon>Streptophyta</taxon>
        <taxon>Embryophyta</taxon>
        <taxon>Tracheophyta</taxon>
        <taxon>Spermatophyta</taxon>
        <taxon>Magnoliopsida</taxon>
        <taxon>eudicotyledons</taxon>
        <taxon>Gunneridae</taxon>
        <taxon>Pentapetalae</taxon>
        <taxon>rosids</taxon>
        <taxon>fabids</taxon>
        <taxon>Fabales</taxon>
        <taxon>Fabaceae</taxon>
        <taxon>Papilionoideae</taxon>
        <taxon>50 kb inversion clade</taxon>
        <taxon>NPAAA clade</taxon>
        <taxon>indigoferoid/millettioid clade</taxon>
        <taxon>Phaseoleae</taxon>
        <taxon>Mucuna</taxon>
    </lineage>
</organism>